<evidence type="ECO:0000313" key="1">
    <source>
        <dbReference type="EMBL" id="KAF9605594.1"/>
    </source>
</evidence>
<proteinExistence type="predicted"/>
<protein>
    <submittedName>
        <fullName evidence="1">Uncharacterized protein</fullName>
    </submittedName>
</protein>
<sequence length="120" mass="14605">MWEKFAWDSTRKYKITSFTEKIGVIVKTYQKAVDWLDSEEKSWWARAYFDHTCNYDEITNNFSESFNSWILKMRYKPLVQFVDMYNLSLVKLMYERRMVSRELGDDDVVVPIVLHIIKKR</sequence>
<dbReference type="OrthoDB" id="1302282at2759"/>
<comment type="caution">
    <text evidence="1">The sequence shown here is derived from an EMBL/GenBank/DDBJ whole genome shotgun (WGS) entry which is preliminary data.</text>
</comment>
<dbReference type="AlphaFoldDB" id="A0A835HUJ5"/>
<gene>
    <name evidence="1" type="ORF">IFM89_017937</name>
</gene>
<dbReference type="EMBL" id="JADFTS010000005">
    <property type="protein sequence ID" value="KAF9605594.1"/>
    <property type="molecule type" value="Genomic_DNA"/>
</dbReference>
<evidence type="ECO:0000313" key="2">
    <source>
        <dbReference type="Proteomes" id="UP000631114"/>
    </source>
</evidence>
<name>A0A835HUJ5_9MAGN</name>
<reference evidence="1 2" key="1">
    <citation type="submission" date="2020-10" db="EMBL/GenBank/DDBJ databases">
        <title>The Coptis chinensis genome and diversification of protoberbering-type alkaloids.</title>
        <authorList>
            <person name="Wang B."/>
            <person name="Shu S."/>
            <person name="Song C."/>
            <person name="Liu Y."/>
        </authorList>
    </citation>
    <scope>NUCLEOTIDE SEQUENCE [LARGE SCALE GENOMIC DNA]</scope>
    <source>
        <strain evidence="1">HL-2020</strain>
        <tissue evidence="1">Leaf</tissue>
    </source>
</reference>
<organism evidence="1 2">
    <name type="scientific">Coptis chinensis</name>
    <dbReference type="NCBI Taxonomy" id="261450"/>
    <lineage>
        <taxon>Eukaryota</taxon>
        <taxon>Viridiplantae</taxon>
        <taxon>Streptophyta</taxon>
        <taxon>Embryophyta</taxon>
        <taxon>Tracheophyta</taxon>
        <taxon>Spermatophyta</taxon>
        <taxon>Magnoliopsida</taxon>
        <taxon>Ranunculales</taxon>
        <taxon>Ranunculaceae</taxon>
        <taxon>Coptidoideae</taxon>
        <taxon>Coptis</taxon>
    </lineage>
</organism>
<accession>A0A835HUJ5</accession>
<dbReference type="Proteomes" id="UP000631114">
    <property type="component" value="Unassembled WGS sequence"/>
</dbReference>
<keyword evidence="2" id="KW-1185">Reference proteome</keyword>